<dbReference type="EMBL" id="JBEOZM010000006">
    <property type="protein sequence ID" value="MER6268886.1"/>
    <property type="molecule type" value="Genomic_DNA"/>
</dbReference>
<name>A0ABV1TFU3_9ACTN</name>
<evidence type="ECO:0000313" key="1">
    <source>
        <dbReference type="EMBL" id="MER6268886.1"/>
    </source>
</evidence>
<sequence length="222" mass="23786">MSTPETLQDLTIEGAVLPPMAFRLPDGMHAIEVSLDADEREQAAQQLVREIYPRGEIPLWEAMGSLYSTMADQMLASGIGFFGIGLYGLEDDRGVAHCSLTVAAYESGETDQEVVAQGVKALLLRDPLREVTWLDLPCGPAVCGVSFQKLVVDGGYTKSGQDEELIMGQIQVHIPFATGPYTAVFTLDTASVEQWDEFAHAVAGIVGSVEFPPSTAPAGLPD</sequence>
<proteinExistence type="predicted"/>
<reference evidence="1 2" key="1">
    <citation type="submission" date="2024-06" db="EMBL/GenBank/DDBJ databases">
        <title>The Natural Products Discovery Center: Release of the First 8490 Sequenced Strains for Exploring Actinobacteria Biosynthetic Diversity.</title>
        <authorList>
            <person name="Kalkreuter E."/>
            <person name="Kautsar S.A."/>
            <person name="Yang D."/>
            <person name="Bader C.D."/>
            <person name="Teijaro C.N."/>
            <person name="Fluegel L."/>
            <person name="Davis C.M."/>
            <person name="Simpson J.R."/>
            <person name="Lauterbach L."/>
            <person name="Steele A.D."/>
            <person name="Gui C."/>
            <person name="Meng S."/>
            <person name="Li G."/>
            <person name="Viehrig K."/>
            <person name="Ye F."/>
            <person name="Su P."/>
            <person name="Kiefer A.F."/>
            <person name="Nichols A."/>
            <person name="Cepeda A.J."/>
            <person name="Yan W."/>
            <person name="Fan B."/>
            <person name="Jiang Y."/>
            <person name="Adhikari A."/>
            <person name="Zheng C.-J."/>
            <person name="Schuster L."/>
            <person name="Cowan T.M."/>
            <person name="Smanski M.J."/>
            <person name="Chevrette M.G."/>
            <person name="De Carvalho L.P.S."/>
            <person name="Shen B."/>
        </authorList>
    </citation>
    <scope>NUCLEOTIDE SEQUENCE [LARGE SCALE GENOMIC DNA]</scope>
    <source>
        <strain evidence="1 2">NPDC001694</strain>
    </source>
</reference>
<dbReference type="RefSeq" id="WP_351957480.1">
    <property type="nucleotide sequence ID" value="NZ_JBEOZM010000006.1"/>
</dbReference>
<organism evidence="1 2">
    <name type="scientific">Streptomyces sp. 900105755</name>
    <dbReference type="NCBI Taxonomy" id="3154389"/>
    <lineage>
        <taxon>Bacteria</taxon>
        <taxon>Bacillati</taxon>
        <taxon>Actinomycetota</taxon>
        <taxon>Actinomycetes</taxon>
        <taxon>Kitasatosporales</taxon>
        <taxon>Streptomycetaceae</taxon>
        <taxon>Streptomyces</taxon>
    </lineage>
</organism>
<gene>
    <name evidence="1" type="ORF">ABT211_16530</name>
</gene>
<dbReference type="Proteomes" id="UP001490365">
    <property type="component" value="Unassembled WGS sequence"/>
</dbReference>
<protein>
    <submittedName>
        <fullName evidence="1">Uncharacterized protein</fullName>
    </submittedName>
</protein>
<accession>A0ABV1TFU3</accession>
<keyword evidence="2" id="KW-1185">Reference proteome</keyword>
<evidence type="ECO:0000313" key="2">
    <source>
        <dbReference type="Proteomes" id="UP001490365"/>
    </source>
</evidence>
<comment type="caution">
    <text evidence="1">The sequence shown here is derived from an EMBL/GenBank/DDBJ whole genome shotgun (WGS) entry which is preliminary data.</text>
</comment>